<dbReference type="Proteomes" id="UP000635565">
    <property type="component" value="Unassembled WGS sequence"/>
</dbReference>
<evidence type="ECO:0000313" key="2">
    <source>
        <dbReference type="Proteomes" id="UP000635565"/>
    </source>
</evidence>
<sequence>MQTNRVIEAFEVFEDGGTGLLPRLETNPIRTFLRERGKKCLHRRIVPTVGGPTHTDLASQLGQQRLIALGGKFRPTIRMMQQASCWMPSCHRHAQRQFSEMAIFGGSHGLANHHP</sequence>
<gene>
    <name evidence="1" type="ORF">KSZ_74390</name>
</gene>
<evidence type="ECO:0000313" key="1">
    <source>
        <dbReference type="EMBL" id="GHO89433.1"/>
    </source>
</evidence>
<dbReference type="EMBL" id="BNJJ01000037">
    <property type="protein sequence ID" value="GHO89433.1"/>
    <property type="molecule type" value="Genomic_DNA"/>
</dbReference>
<name>A0ABQ3VVN1_9CHLR</name>
<organism evidence="1 2">
    <name type="scientific">Dictyobacter formicarum</name>
    <dbReference type="NCBI Taxonomy" id="2778368"/>
    <lineage>
        <taxon>Bacteria</taxon>
        <taxon>Bacillati</taxon>
        <taxon>Chloroflexota</taxon>
        <taxon>Ktedonobacteria</taxon>
        <taxon>Ktedonobacterales</taxon>
        <taxon>Dictyobacteraceae</taxon>
        <taxon>Dictyobacter</taxon>
    </lineage>
</organism>
<protein>
    <submittedName>
        <fullName evidence="1">Uncharacterized protein</fullName>
    </submittedName>
</protein>
<proteinExistence type="predicted"/>
<comment type="caution">
    <text evidence="1">The sequence shown here is derived from an EMBL/GenBank/DDBJ whole genome shotgun (WGS) entry which is preliminary data.</text>
</comment>
<reference evidence="1 2" key="1">
    <citation type="journal article" date="2021" name="Int. J. Syst. Evol. Microbiol.">
        <title>Reticulibacter mediterranei gen. nov., sp. nov., within the new family Reticulibacteraceae fam. nov., and Ktedonospora formicarum gen. nov., sp. nov., Ktedonobacter robiniae sp. nov., Dictyobacter formicarum sp. nov. and Dictyobacter arantiisoli sp. nov., belonging to the class Ktedonobacteria.</title>
        <authorList>
            <person name="Yabe S."/>
            <person name="Zheng Y."/>
            <person name="Wang C.M."/>
            <person name="Sakai Y."/>
            <person name="Abe K."/>
            <person name="Yokota A."/>
            <person name="Donadio S."/>
            <person name="Cavaletti L."/>
            <person name="Monciardini P."/>
        </authorList>
    </citation>
    <scope>NUCLEOTIDE SEQUENCE [LARGE SCALE GENOMIC DNA]</scope>
    <source>
        <strain evidence="1 2">SOSP1-9</strain>
    </source>
</reference>
<accession>A0ABQ3VVN1</accession>
<keyword evidence="2" id="KW-1185">Reference proteome</keyword>